<dbReference type="AlphaFoldDB" id="A0A6A6JYJ5"/>
<dbReference type="SUPFAM" id="SSF109715">
    <property type="entry name" value="DEK C-terminal domain"/>
    <property type="match status" value="1"/>
</dbReference>
<organism evidence="4 5">
    <name type="scientific">Westerdykella ornata</name>
    <dbReference type="NCBI Taxonomy" id="318751"/>
    <lineage>
        <taxon>Eukaryota</taxon>
        <taxon>Fungi</taxon>
        <taxon>Dikarya</taxon>
        <taxon>Ascomycota</taxon>
        <taxon>Pezizomycotina</taxon>
        <taxon>Dothideomycetes</taxon>
        <taxon>Pleosporomycetidae</taxon>
        <taxon>Pleosporales</taxon>
        <taxon>Sporormiaceae</taxon>
        <taxon>Westerdykella</taxon>
    </lineage>
</organism>
<dbReference type="Proteomes" id="UP000800097">
    <property type="component" value="Unassembled WGS sequence"/>
</dbReference>
<dbReference type="SMART" id="SM00151">
    <property type="entry name" value="SWIB"/>
    <property type="match status" value="1"/>
</dbReference>
<dbReference type="GeneID" id="54548192"/>
<dbReference type="OrthoDB" id="10251073at2759"/>
<sequence length="274" mass="30652">LSEDDKALYTPIIDEILAASDLEKVSAKRIRKYISDKVGYDISHQKDAVNDLIMARFDKFMDAPNGASEPVHQNGTKPGSPHGSAQASPTTSRKRSPDDDSESPQLRDTPPKKKPKKQQSVEEDDAAYAARLQAELNAASRPRSTRGAGTQKKRAAAPKKKEKKRKSANRVKDDDDSDVASSGAERKEKKKRTGGFHKPMGLSPALAEFLGETQLPRTECVSRLWQYIKQHDLQLPSDKRQIVCDDAMRAVFKQDRMNMFTMNKILAQNLYNLE</sequence>
<reference evidence="4" key="1">
    <citation type="journal article" date="2020" name="Stud. Mycol.">
        <title>101 Dothideomycetes genomes: a test case for predicting lifestyles and emergence of pathogens.</title>
        <authorList>
            <person name="Haridas S."/>
            <person name="Albert R."/>
            <person name="Binder M."/>
            <person name="Bloem J."/>
            <person name="Labutti K."/>
            <person name="Salamov A."/>
            <person name="Andreopoulos B."/>
            <person name="Baker S."/>
            <person name="Barry K."/>
            <person name="Bills G."/>
            <person name="Bluhm B."/>
            <person name="Cannon C."/>
            <person name="Castanera R."/>
            <person name="Culley D."/>
            <person name="Daum C."/>
            <person name="Ezra D."/>
            <person name="Gonzalez J."/>
            <person name="Henrissat B."/>
            <person name="Kuo A."/>
            <person name="Liang C."/>
            <person name="Lipzen A."/>
            <person name="Lutzoni F."/>
            <person name="Magnuson J."/>
            <person name="Mondo S."/>
            <person name="Nolan M."/>
            <person name="Ohm R."/>
            <person name="Pangilinan J."/>
            <person name="Park H.-J."/>
            <person name="Ramirez L."/>
            <person name="Alfaro M."/>
            <person name="Sun H."/>
            <person name="Tritt A."/>
            <person name="Yoshinaga Y."/>
            <person name="Zwiers L.-H."/>
            <person name="Turgeon B."/>
            <person name="Goodwin S."/>
            <person name="Spatafora J."/>
            <person name="Crous P."/>
            <person name="Grigoriev I."/>
        </authorList>
    </citation>
    <scope>NUCLEOTIDE SEQUENCE</scope>
    <source>
        <strain evidence="4">CBS 379.55</strain>
    </source>
</reference>
<gene>
    <name evidence="4" type="ORF">EI97DRAFT_365031</name>
</gene>
<feature type="domain" description="DM2" evidence="2">
    <location>
        <begin position="195"/>
        <end position="272"/>
    </location>
</feature>
<dbReference type="Pfam" id="PF02201">
    <property type="entry name" value="SWIB"/>
    <property type="match status" value="1"/>
</dbReference>
<accession>A0A6A6JYJ5</accession>
<feature type="domain" description="DEK-C" evidence="3">
    <location>
        <begin position="3"/>
        <end position="58"/>
    </location>
</feature>
<dbReference type="CDD" id="cd10567">
    <property type="entry name" value="SWIB-MDM2_like"/>
    <property type="match status" value="1"/>
</dbReference>
<feature type="non-terminal residue" evidence="4">
    <location>
        <position position="274"/>
    </location>
</feature>
<dbReference type="RefSeq" id="XP_033658363.1">
    <property type="nucleotide sequence ID" value="XM_033795017.1"/>
</dbReference>
<evidence type="ECO:0000256" key="1">
    <source>
        <dbReference type="SAM" id="MobiDB-lite"/>
    </source>
</evidence>
<keyword evidence="5" id="KW-1185">Reference proteome</keyword>
<proteinExistence type="predicted"/>
<feature type="compositionally biased region" description="Basic residues" evidence="1">
    <location>
        <begin position="151"/>
        <end position="169"/>
    </location>
</feature>
<dbReference type="PROSITE" id="PS51925">
    <property type="entry name" value="SWIB_MDM2"/>
    <property type="match status" value="1"/>
</dbReference>
<dbReference type="Pfam" id="PF08766">
    <property type="entry name" value="DEK_C"/>
    <property type="match status" value="1"/>
</dbReference>
<protein>
    <submittedName>
        <fullName evidence="4">SWIB-domain-containing protein</fullName>
    </submittedName>
</protein>
<dbReference type="Gene3D" id="1.10.10.60">
    <property type="entry name" value="Homeodomain-like"/>
    <property type="match status" value="1"/>
</dbReference>
<dbReference type="PANTHER" id="PTHR13844">
    <property type="entry name" value="SWI/SNF-RELATED MATRIX-ASSOCIATED ACTIN-DEPENDENT REGULATOR OF CHROMATIN SUBFAMILY D"/>
    <property type="match status" value="1"/>
</dbReference>
<dbReference type="EMBL" id="ML986484">
    <property type="protein sequence ID" value="KAF2280826.1"/>
    <property type="molecule type" value="Genomic_DNA"/>
</dbReference>
<dbReference type="InterPro" id="IPR003121">
    <property type="entry name" value="SWIB_MDM2_domain"/>
</dbReference>
<feature type="region of interest" description="Disordered" evidence="1">
    <location>
        <begin position="62"/>
        <end position="199"/>
    </location>
</feature>
<evidence type="ECO:0000259" key="2">
    <source>
        <dbReference type="PROSITE" id="PS51925"/>
    </source>
</evidence>
<dbReference type="InterPro" id="IPR014876">
    <property type="entry name" value="DEK_C"/>
</dbReference>
<evidence type="ECO:0000313" key="4">
    <source>
        <dbReference type="EMBL" id="KAF2280826.1"/>
    </source>
</evidence>
<feature type="non-terminal residue" evidence="4">
    <location>
        <position position="1"/>
    </location>
</feature>
<name>A0A6A6JYJ5_WESOR</name>
<dbReference type="SUPFAM" id="SSF47592">
    <property type="entry name" value="SWIB/MDM2 domain"/>
    <property type="match status" value="1"/>
</dbReference>
<dbReference type="InterPro" id="IPR036885">
    <property type="entry name" value="SWIB_MDM2_dom_sf"/>
</dbReference>
<dbReference type="InterPro" id="IPR019835">
    <property type="entry name" value="SWIB_domain"/>
</dbReference>
<dbReference type="Gene3D" id="1.10.245.10">
    <property type="entry name" value="SWIB/MDM2 domain"/>
    <property type="match status" value="1"/>
</dbReference>
<feature type="compositionally biased region" description="Polar residues" evidence="1">
    <location>
        <begin position="71"/>
        <end position="91"/>
    </location>
</feature>
<evidence type="ECO:0000259" key="3">
    <source>
        <dbReference type="PROSITE" id="PS51998"/>
    </source>
</evidence>
<evidence type="ECO:0000313" key="5">
    <source>
        <dbReference type="Proteomes" id="UP000800097"/>
    </source>
</evidence>
<dbReference type="PROSITE" id="PS51998">
    <property type="entry name" value="DEK_C"/>
    <property type="match status" value="1"/>
</dbReference>